<keyword evidence="1 5" id="KW-0547">Nucleotide-binding</keyword>
<gene>
    <name evidence="6" type="ORF">H671_2g6000</name>
</gene>
<evidence type="ECO:0000313" key="6">
    <source>
        <dbReference type="EMBL" id="ERE84398.1"/>
    </source>
</evidence>
<protein>
    <submittedName>
        <fullName evidence="6">Tyrosine-protein phosphatase non-receptor type substrate 1-like protein</fullName>
        <ecNumber evidence="6">3.1.3.48</ecNumber>
    </submittedName>
</protein>
<keyword evidence="6" id="KW-0675">Receptor</keyword>
<dbReference type="EC" id="3.1.3.48" evidence="6"/>
<reference evidence="7" key="1">
    <citation type="journal article" date="2013" name="Nat. Biotechnol.">
        <title>Chinese hamster genome sequenced from sorted chromosomes.</title>
        <authorList>
            <person name="Brinkrolf K."/>
            <person name="Rupp O."/>
            <person name="Laux H."/>
            <person name="Kollin F."/>
            <person name="Ernst W."/>
            <person name="Linke B."/>
            <person name="Kofler R."/>
            <person name="Romand S."/>
            <person name="Hesse F."/>
            <person name="Budach W.E."/>
            <person name="Galosy S."/>
            <person name="Muller D."/>
            <person name="Noll T."/>
            <person name="Wienberg J."/>
            <person name="Jostock T."/>
            <person name="Leonard M."/>
            <person name="Grillari J."/>
            <person name="Tauch A."/>
            <person name="Goesmann A."/>
            <person name="Helk B."/>
            <person name="Mott J.E."/>
            <person name="Puhler A."/>
            <person name="Borth N."/>
        </authorList>
    </citation>
    <scope>NUCLEOTIDE SEQUENCE [LARGE SCALE GENOMIC DNA]</scope>
    <source>
        <strain evidence="7">17A/GY</strain>
    </source>
</reference>
<feature type="binding site" evidence="5">
    <location>
        <begin position="17"/>
        <end position="20"/>
    </location>
    <ligand>
        <name>GTP</name>
        <dbReference type="ChEBI" id="CHEBI:37565"/>
    </ligand>
</feature>
<evidence type="ECO:0000256" key="4">
    <source>
        <dbReference type="ARBA" id="ARBA00023180"/>
    </source>
</evidence>
<evidence type="ECO:0000256" key="2">
    <source>
        <dbReference type="ARBA" id="ARBA00023134"/>
    </source>
</evidence>
<organism evidence="6 7">
    <name type="scientific">Cricetulus griseus</name>
    <name type="common">Chinese hamster</name>
    <name type="synonym">Cricetulus barabensis griseus</name>
    <dbReference type="NCBI Taxonomy" id="10029"/>
    <lineage>
        <taxon>Eukaryota</taxon>
        <taxon>Metazoa</taxon>
        <taxon>Chordata</taxon>
        <taxon>Craniata</taxon>
        <taxon>Vertebrata</taxon>
        <taxon>Euteleostomi</taxon>
        <taxon>Mammalia</taxon>
        <taxon>Eutheria</taxon>
        <taxon>Euarchontoglires</taxon>
        <taxon>Glires</taxon>
        <taxon>Rodentia</taxon>
        <taxon>Myomorpha</taxon>
        <taxon>Muroidea</taxon>
        <taxon>Cricetidae</taxon>
        <taxon>Cricetinae</taxon>
        <taxon>Cricetulus</taxon>
    </lineage>
</organism>
<evidence type="ECO:0000256" key="3">
    <source>
        <dbReference type="ARBA" id="ARBA00023157"/>
    </source>
</evidence>
<dbReference type="Proteomes" id="UP000030759">
    <property type="component" value="Unassembled WGS sequence"/>
</dbReference>
<evidence type="ECO:0000313" key="7">
    <source>
        <dbReference type="Proteomes" id="UP000030759"/>
    </source>
</evidence>
<dbReference type="PANTHER" id="PTHR19971">
    <property type="entry name" value="SIGNAL-REGULATORY PROTEIN BETA"/>
    <property type="match status" value="1"/>
</dbReference>
<dbReference type="InterPro" id="IPR051755">
    <property type="entry name" value="Ig-like_CS_Receptor"/>
</dbReference>
<dbReference type="SUPFAM" id="SSF48726">
    <property type="entry name" value="Immunoglobulin"/>
    <property type="match status" value="1"/>
</dbReference>
<dbReference type="InterPro" id="IPR036179">
    <property type="entry name" value="Ig-like_dom_sf"/>
</dbReference>
<dbReference type="AlphaFoldDB" id="A0A061IED0"/>
<dbReference type="GO" id="GO:0004725">
    <property type="term" value="F:protein tyrosine phosphatase activity"/>
    <property type="evidence" value="ECO:0007669"/>
    <property type="project" value="UniProtKB-EC"/>
</dbReference>
<evidence type="ECO:0000256" key="1">
    <source>
        <dbReference type="ARBA" id="ARBA00022741"/>
    </source>
</evidence>
<dbReference type="GO" id="GO:0005525">
    <property type="term" value="F:GTP binding"/>
    <property type="evidence" value="ECO:0007669"/>
    <property type="project" value="UniProtKB-KW"/>
</dbReference>
<keyword evidence="6" id="KW-0378">Hydrolase</keyword>
<dbReference type="Pfam" id="PF00025">
    <property type="entry name" value="Arf"/>
    <property type="match status" value="1"/>
</dbReference>
<name>A0A061IED0_CRIGR</name>
<sequence>MLEEGELKKAILVVFANRQDMEQAMTPSEMANALSVVYKRIQSPGKAAPQETVSFTYRSHRFSPGSITVKWFKYGNELSHVQTTMNPDGEINGCSVYSPAQVVLGIVDMHTKIICEVAHITLQ</sequence>
<accession>A0A061IED0</accession>
<keyword evidence="4" id="KW-0325">Glycoprotein</keyword>
<dbReference type="InterPro" id="IPR013783">
    <property type="entry name" value="Ig-like_fold"/>
</dbReference>
<dbReference type="InterPro" id="IPR006689">
    <property type="entry name" value="Small_GTPase_ARF/SAR"/>
</dbReference>
<dbReference type="EMBL" id="KE667966">
    <property type="protein sequence ID" value="ERE84398.1"/>
    <property type="molecule type" value="Genomic_DNA"/>
</dbReference>
<keyword evidence="3" id="KW-1015">Disulfide bond</keyword>
<keyword evidence="2 5" id="KW-0342">GTP-binding</keyword>
<dbReference type="Gene3D" id="2.60.40.10">
    <property type="entry name" value="Immunoglobulins"/>
    <property type="match status" value="1"/>
</dbReference>
<dbReference type="GO" id="GO:0003924">
    <property type="term" value="F:GTPase activity"/>
    <property type="evidence" value="ECO:0007669"/>
    <property type="project" value="InterPro"/>
</dbReference>
<evidence type="ECO:0000256" key="5">
    <source>
        <dbReference type="PIRSR" id="PIRSR606689-1"/>
    </source>
</evidence>
<proteinExistence type="predicted"/>